<reference evidence="2 3" key="1">
    <citation type="submission" date="2018-06" db="EMBL/GenBank/DDBJ databases">
        <title>Complete genome of Desulfovibrio marinus P48SEP.</title>
        <authorList>
            <person name="Crispim J.S."/>
            <person name="Vidigal P.M.P."/>
            <person name="Silva L.C.F."/>
            <person name="Araujo L.C."/>
            <person name="Laguardia C.N."/>
            <person name="Dias R.S."/>
            <person name="Sousa M.P."/>
            <person name="Paula S.O."/>
            <person name="Silva C."/>
        </authorList>
    </citation>
    <scope>NUCLEOTIDE SEQUENCE [LARGE SCALE GENOMIC DNA]</scope>
    <source>
        <strain evidence="2 3">P48SEP</strain>
    </source>
</reference>
<dbReference type="RefSeq" id="WP_144304902.1">
    <property type="nucleotide sequence ID" value="NZ_QMIF01000004.1"/>
</dbReference>
<name>A0A6P1ZHE0_9BACT</name>
<dbReference type="GO" id="GO:0005975">
    <property type="term" value="P:carbohydrate metabolic process"/>
    <property type="evidence" value="ECO:0007669"/>
    <property type="project" value="InterPro"/>
</dbReference>
<dbReference type="InterPro" id="IPR011330">
    <property type="entry name" value="Glyco_hydro/deAcase_b/a-brl"/>
</dbReference>
<comment type="caution">
    <text evidence="2">The sequence shown here is derived from an EMBL/GenBank/DDBJ whole genome shotgun (WGS) entry which is preliminary data.</text>
</comment>
<feature type="compositionally biased region" description="Basic and acidic residues" evidence="1">
    <location>
        <begin position="126"/>
        <end position="142"/>
    </location>
</feature>
<protein>
    <submittedName>
        <fullName evidence="2">Polysaccharide deacetylase</fullName>
    </submittedName>
</protein>
<dbReference type="Gene3D" id="3.20.20.370">
    <property type="entry name" value="Glycoside hydrolase/deacetylase"/>
    <property type="match status" value="1"/>
</dbReference>
<dbReference type="Proteomes" id="UP000434052">
    <property type="component" value="Unassembled WGS sequence"/>
</dbReference>
<organism evidence="2 3">
    <name type="scientific">Oceanidesulfovibrio marinus</name>
    <dbReference type="NCBI Taxonomy" id="370038"/>
    <lineage>
        <taxon>Bacteria</taxon>
        <taxon>Pseudomonadati</taxon>
        <taxon>Thermodesulfobacteriota</taxon>
        <taxon>Desulfovibrionia</taxon>
        <taxon>Desulfovibrionales</taxon>
        <taxon>Desulfovibrionaceae</taxon>
        <taxon>Oceanidesulfovibrio</taxon>
    </lineage>
</organism>
<gene>
    <name evidence="2" type="ORF">DQK91_08395</name>
</gene>
<dbReference type="OrthoDB" id="5417728at2"/>
<feature type="region of interest" description="Disordered" evidence="1">
    <location>
        <begin position="109"/>
        <end position="142"/>
    </location>
</feature>
<dbReference type="AlphaFoldDB" id="A0A6P1ZHE0"/>
<evidence type="ECO:0000256" key="1">
    <source>
        <dbReference type="SAM" id="MobiDB-lite"/>
    </source>
</evidence>
<dbReference type="SUPFAM" id="SSF88713">
    <property type="entry name" value="Glycoside hydrolase/deacetylase"/>
    <property type="match status" value="1"/>
</dbReference>
<sequence length="275" mass="30555">MIVKYEVSALWRTPRDRTRLVERIEDAVRRGLAMRSEESDTAVFFRADDVAVPGERCARMFAVFHKHAAPLDAAVTPAWATALRAAGLLDMAGGPARVDFHTHGWRHVNHEPLEMPGPDGKRRKKCEFGPARDPERKRRDLERGMDRLQTLFADSFIPVFTPPWNRCDAEALGDIKELGYAAISRDDGASPAAPAGLDDFPVLVDLHTRREENPDAGMEALLEELAQGLSRPVCGIMLHHQRMNGVAADFVDALLHVLADCKGVQIRGLRAILSR</sequence>
<accession>A0A6P1ZHE0</accession>
<evidence type="ECO:0000313" key="3">
    <source>
        <dbReference type="Proteomes" id="UP000434052"/>
    </source>
</evidence>
<proteinExistence type="predicted"/>
<evidence type="ECO:0000313" key="2">
    <source>
        <dbReference type="EMBL" id="TVM34581.1"/>
    </source>
</evidence>
<dbReference type="EMBL" id="QMIF01000004">
    <property type="protein sequence ID" value="TVM34581.1"/>
    <property type="molecule type" value="Genomic_DNA"/>
</dbReference>